<reference evidence="3 5" key="2">
    <citation type="submission" date="2016-11" db="EMBL/GenBank/DDBJ databases">
        <title>Mixed transmission modes and dynamic genome evolution in an obligate animal-bacterial symbiosis.</title>
        <authorList>
            <person name="Russell S.L."/>
            <person name="Corbett-Detig R.B."/>
            <person name="Cavanaugh C.M."/>
        </authorList>
    </citation>
    <scope>NUCLEOTIDE SEQUENCE [LARGE SCALE GENOMIC DNA]</scope>
    <source>
        <strain evidence="3">MA-KB16</strain>
    </source>
</reference>
<evidence type="ECO:0000313" key="4">
    <source>
        <dbReference type="Proteomes" id="UP000030856"/>
    </source>
</evidence>
<dbReference type="GeneID" id="86990607"/>
<dbReference type="OrthoDB" id="8559928at2"/>
<name>A0A0B0H9E0_SOVGS</name>
<evidence type="ECO:0000256" key="1">
    <source>
        <dbReference type="SAM" id="Phobius"/>
    </source>
</evidence>
<dbReference type="InterPro" id="IPR008620">
    <property type="entry name" value="FixH"/>
</dbReference>
<dbReference type="Pfam" id="PF05751">
    <property type="entry name" value="FixH"/>
    <property type="match status" value="1"/>
</dbReference>
<organism evidence="2 4">
    <name type="scientific">Solemya velum gill symbiont</name>
    <dbReference type="NCBI Taxonomy" id="2340"/>
    <lineage>
        <taxon>Bacteria</taxon>
        <taxon>Pseudomonadati</taxon>
        <taxon>Pseudomonadota</taxon>
        <taxon>Gammaproteobacteria</taxon>
        <taxon>sulfur-oxidizing symbionts</taxon>
    </lineage>
</organism>
<evidence type="ECO:0000313" key="3">
    <source>
        <dbReference type="EMBL" id="OOY36166.1"/>
    </source>
</evidence>
<keyword evidence="4" id="KW-1185">Reference proteome</keyword>
<keyword evidence="1" id="KW-0472">Membrane</keyword>
<protein>
    <submittedName>
        <fullName evidence="2">Integral membrane protein linked to a cation pump</fullName>
    </submittedName>
</protein>
<reference evidence="2 4" key="1">
    <citation type="journal article" date="2014" name="BMC Genomics">
        <title>The genome of the intracellular bacterium of the coastal bivalve, Solemya velum: a blueprint for thriving in and out of symbiosis.</title>
        <authorList>
            <person name="Dmytrenko O."/>
            <person name="Russell S.L."/>
            <person name="Loo W.T."/>
            <person name="Fontanez K.M."/>
            <person name="Liao L."/>
            <person name="Roeselers G."/>
            <person name="Sharma R."/>
            <person name="Stewart F.J."/>
            <person name="Newton I.L."/>
            <person name="Woyke T."/>
            <person name="Wu D."/>
            <person name="Lang J.M."/>
            <person name="Eisen J.A."/>
            <person name="Cavanaugh C.M."/>
        </authorList>
    </citation>
    <scope>NUCLEOTIDE SEQUENCE [LARGE SCALE GENOMIC DNA]</scope>
    <source>
        <strain evidence="2 4">WH</strain>
    </source>
</reference>
<sequence length="265" mass="29108">MNTTGLLAVIGLGVLLELLLYLVLRFLTRLDSKAMTVVLILAVIGVHIPWTLLNWRGGDVFAIELGIFVVLAYVLGIVGHRSGTSWHWGPAIIVAFFAMVIAVNVTFVGLAETGITGIFAKLLPQPKSAQVADSRFPGTVPYDYQKKEALYNQYLKQVEEQQARGWRVRKGWRTAPVVGQPQLFLLEVRDAEDQPVSGATVSGTFIRPSNSEHDFSFSMRPDSPGFYVVELEMPLPGVWNLVVTIDRQGDTHEIQATTSVATAGT</sequence>
<dbReference type="EMBL" id="MPNX01000001">
    <property type="protein sequence ID" value="OOY36166.1"/>
    <property type="molecule type" value="Genomic_DNA"/>
</dbReference>
<gene>
    <name evidence="3" type="ORF">BOV88_00780</name>
    <name evidence="2" type="ORF">JV46_28180</name>
</gene>
<keyword evidence="1" id="KW-1133">Transmembrane helix</keyword>
<dbReference type="eggNOG" id="COG5456">
    <property type="taxonomic scope" value="Bacteria"/>
</dbReference>
<feature type="transmembrane region" description="Helical" evidence="1">
    <location>
        <begin position="6"/>
        <end position="24"/>
    </location>
</feature>
<feature type="transmembrane region" description="Helical" evidence="1">
    <location>
        <begin position="61"/>
        <end position="79"/>
    </location>
</feature>
<feature type="transmembrane region" description="Helical" evidence="1">
    <location>
        <begin position="91"/>
        <end position="111"/>
    </location>
</feature>
<dbReference type="EMBL" id="JRAA01000003">
    <property type="protein sequence ID" value="KHF24076.1"/>
    <property type="molecule type" value="Genomic_DNA"/>
</dbReference>
<dbReference type="STRING" id="2340.JV46_28180"/>
<dbReference type="RefSeq" id="WP_043118108.1">
    <property type="nucleotide sequence ID" value="NZ_JRAA01000003.1"/>
</dbReference>
<accession>A0A0B0H9E0</accession>
<dbReference type="AlphaFoldDB" id="A0A0B0H9E0"/>
<proteinExistence type="predicted"/>
<evidence type="ECO:0000313" key="2">
    <source>
        <dbReference type="EMBL" id="KHF24076.1"/>
    </source>
</evidence>
<keyword evidence="1" id="KW-0812">Transmembrane</keyword>
<evidence type="ECO:0000313" key="5">
    <source>
        <dbReference type="Proteomes" id="UP000190962"/>
    </source>
</evidence>
<dbReference type="Proteomes" id="UP000190962">
    <property type="component" value="Unassembled WGS sequence"/>
</dbReference>
<feature type="transmembrane region" description="Helical" evidence="1">
    <location>
        <begin position="36"/>
        <end position="55"/>
    </location>
</feature>
<dbReference type="Proteomes" id="UP000030856">
    <property type="component" value="Unassembled WGS sequence"/>
</dbReference>
<comment type="caution">
    <text evidence="2">The sequence shown here is derived from an EMBL/GenBank/DDBJ whole genome shotgun (WGS) entry which is preliminary data.</text>
</comment>